<evidence type="ECO:0000313" key="2">
    <source>
        <dbReference type="WBParaSite" id="Pan_g7054.t1"/>
    </source>
</evidence>
<evidence type="ECO:0000313" key="1">
    <source>
        <dbReference type="Proteomes" id="UP000492821"/>
    </source>
</evidence>
<reference evidence="1" key="1">
    <citation type="journal article" date="2013" name="Genetics">
        <title>The draft genome and transcriptome of Panagrellus redivivus are shaped by the harsh demands of a free-living lifestyle.</title>
        <authorList>
            <person name="Srinivasan J."/>
            <person name="Dillman A.R."/>
            <person name="Macchietto M.G."/>
            <person name="Heikkinen L."/>
            <person name="Lakso M."/>
            <person name="Fracchia K.M."/>
            <person name="Antoshechkin I."/>
            <person name="Mortazavi A."/>
            <person name="Wong G."/>
            <person name="Sternberg P.W."/>
        </authorList>
    </citation>
    <scope>NUCLEOTIDE SEQUENCE [LARGE SCALE GENOMIC DNA]</scope>
    <source>
        <strain evidence="1">MT8872</strain>
    </source>
</reference>
<proteinExistence type="predicted"/>
<keyword evidence="1" id="KW-1185">Reference proteome</keyword>
<organism evidence="1 2">
    <name type="scientific">Panagrellus redivivus</name>
    <name type="common">Microworm</name>
    <dbReference type="NCBI Taxonomy" id="6233"/>
    <lineage>
        <taxon>Eukaryota</taxon>
        <taxon>Metazoa</taxon>
        <taxon>Ecdysozoa</taxon>
        <taxon>Nematoda</taxon>
        <taxon>Chromadorea</taxon>
        <taxon>Rhabditida</taxon>
        <taxon>Tylenchina</taxon>
        <taxon>Panagrolaimomorpha</taxon>
        <taxon>Panagrolaimoidea</taxon>
        <taxon>Panagrolaimidae</taxon>
        <taxon>Panagrellus</taxon>
    </lineage>
</organism>
<name>A0A7E4W3H6_PANRE</name>
<reference evidence="2" key="2">
    <citation type="submission" date="2020-10" db="UniProtKB">
        <authorList>
            <consortium name="WormBaseParasite"/>
        </authorList>
    </citation>
    <scope>IDENTIFICATION</scope>
</reference>
<protein>
    <submittedName>
        <fullName evidence="2">Uncharacterized protein</fullName>
    </submittedName>
</protein>
<dbReference type="Proteomes" id="UP000492821">
    <property type="component" value="Unassembled WGS sequence"/>
</dbReference>
<sequence length="123" mass="13447">MTHYDAKTPYAVSSVIDNLPPLSCCRKRSTKPVADAKVEAVSSLSLSPVDETSPFDIKPVSLVLKDLVVESPVTSVPAIETTPATPFDSLLSRDESAVEAICRFNLNLQISVKRIYFIDTIHQ</sequence>
<dbReference type="AlphaFoldDB" id="A0A7E4W3H6"/>
<dbReference type="WBParaSite" id="Pan_g7054.t1">
    <property type="protein sequence ID" value="Pan_g7054.t1"/>
    <property type="gene ID" value="Pan_g7054"/>
</dbReference>
<accession>A0A7E4W3H6</accession>